<dbReference type="Proteomes" id="UP001230156">
    <property type="component" value="Unassembled WGS sequence"/>
</dbReference>
<protein>
    <submittedName>
        <fullName evidence="10">ABC transporter permease subunit</fullName>
    </submittedName>
</protein>
<feature type="transmembrane region" description="Helical" evidence="8">
    <location>
        <begin position="252"/>
        <end position="275"/>
    </location>
</feature>
<feature type="transmembrane region" description="Helical" evidence="8">
    <location>
        <begin position="62"/>
        <end position="84"/>
    </location>
</feature>
<evidence type="ECO:0000256" key="6">
    <source>
        <dbReference type="ARBA" id="ARBA00022989"/>
    </source>
</evidence>
<feature type="domain" description="ABC transmembrane type-1" evidence="9">
    <location>
        <begin position="386"/>
        <end position="573"/>
    </location>
</feature>
<evidence type="ECO:0000259" key="9">
    <source>
        <dbReference type="PROSITE" id="PS50928"/>
    </source>
</evidence>
<keyword evidence="11" id="KW-1185">Reference proteome</keyword>
<gene>
    <name evidence="10" type="ORF">Q8A70_23440</name>
</gene>
<evidence type="ECO:0000313" key="10">
    <source>
        <dbReference type="EMBL" id="MDQ7250663.1"/>
    </source>
</evidence>
<feature type="domain" description="ABC transmembrane type-1" evidence="9">
    <location>
        <begin position="63"/>
        <end position="269"/>
    </location>
</feature>
<dbReference type="RefSeq" id="WP_379960235.1">
    <property type="nucleotide sequence ID" value="NZ_JAUYVI010000007.1"/>
</dbReference>
<comment type="caution">
    <text evidence="10">The sequence shown here is derived from an EMBL/GenBank/DDBJ whole genome shotgun (WGS) entry which is preliminary data.</text>
</comment>
<dbReference type="PANTHER" id="PTHR42929:SF5">
    <property type="entry name" value="ABC TRANSPORTER PERMEASE PROTEIN"/>
    <property type="match status" value="1"/>
</dbReference>
<accession>A0ABU0YVJ7</accession>
<evidence type="ECO:0000313" key="11">
    <source>
        <dbReference type="Proteomes" id="UP001230156"/>
    </source>
</evidence>
<feature type="transmembrane region" description="Helical" evidence="8">
    <location>
        <begin position="196"/>
        <end position="221"/>
    </location>
</feature>
<dbReference type="Pfam" id="PF00528">
    <property type="entry name" value="BPD_transp_1"/>
    <property type="match status" value="2"/>
</dbReference>
<dbReference type="PROSITE" id="PS50928">
    <property type="entry name" value="ABC_TM1"/>
    <property type="match status" value="2"/>
</dbReference>
<comment type="subcellular location">
    <subcellularLocation>
        <location evidence="1 8">Cell membrane</location>
        <topology evidence="1 8">Multi-pass membrane protein</topology>
    </subcellularLocation>
</comment>
<feature type="transmembrane region" description="Helical" evidence="8">
    <location>
        <begin position="142"/>
        <end position="168"/>
    </location>
</feature>
<evidence type="ECO:0000256" key="1">
    <source>
        <dbReference type="ARBA" id="ARBA00004651"/>
    </source>
</evidence>
<feature type="transmembrane region" description="Helical" evidence="8">
    <location>
        <begin position="450"/>
        <end position="472"/>
    </location>
</feature>
<keyword evidence="7 8" id="KW-0472">Membrane</keyword>
<keyword evidence="4" id="KW-1003">Cell membrane</keyword>
<dbReference type="Gene3D" id="1.10.3720.10">
    <property type="entry name" value="MetI-like"/>
    <property type="match status" value="2"/>
</dbReference>
<evidence type="ECO:0000256" key="3">
    <source>
        <dbReference type="ARBA" id="ARBA00022448"/>
    </source>
</evidence>
<keyword evidence="6 8" id="KW-1133">Transmembrane helix</keyword>
<reference evidence="11" key="1">
    <citation type="submission" date="2023-08" db="EMBL/GenBank/DDBJ databases">
        <title>Rhodospirillaceae gen. nov., a novel taxon isolated from the Yangtze River Yuezi River estuary sludge.</title>
        <authorList>
            <person name="Ruan L."/>
        </authorList>
    </citation>
    <scope>NUCLEOTIDE SEQUENCE [LARGE SCALE GENOMIC DNA]</scope>
    <source>
        <strain evidence="11">R-7</strain>
    </source>
</reference>
<feature type="transmembrane region" description="Helical" evidence="8">
    <location>
        <begin position="382"/>
        <end position="410"/>
    </location>
</feature>
<evidence type="ECO:0000256" key="4">
    <source>
        <dbReference type="ARBA" id="ARBA00022475"/>
    </source>
</evidence>
<feature type="transmembrane region" description="Helical" evidence="8">
    <location>
        <begin position="96"/>
        <end position="122"/>
    </location>
</feature>
<evidence type="ECO:0000256" key="7">
    <source>
        <dbReference type="ARBA" id="ARBA00023136"/>
    </source>
</evidence>
<feature type="transmembrane region" description="Helical" evidence="8">
    <location>
        <begin position="506"/>
        <end position="534"/>
    </location>
</feature>
<dbReference type="SUPFAM" id="SSF161098">
    <property type="entry name" value="MetI-like"/>
    <property type="match status" value="2"/>
</dbReference>
<feature type="transmembrane region" description="Helical" evidence="8">
    <location>
        <begin position="422"/>
        <end position="444"/>
    </location>
</feature>
<feature type="transmembrane region" description="Helical" evidence="8">
    <location>
        <begin position="554"/>
        <end position="579"/>
    </location>
</feature>
<evidence type="ECO:0000256" key="2">
    <source>
        <dbReference type="ARBA" id="ARBA00007069"/>
    </source>
</evidence>
<sequence length="588" mass="64342">MTGWWRSRQALRNALAVAPLFALLAVFFFAPLLSTLWNSFFGWSFDFGKYLAVISEPVNFRILANTLKVGVLVTATALAVAYPLAYQMTKVGPRMFALVSALVLIPLFTAFLIRTYAWIVILGRQGIVNNALIWLGLIDQPLTILNTTVAVVIGMTHVFVPMAVFTIYSGMVRIDRSMLRAASALGAHPVQAFTRVYLPLTLPSVLSAGVLIFVVAIGFYITPSLLGGPGDTMISQLVVVQMNTMLDFEMGYALSIVLLVITLAILLLAGLVIPLETIWSTGLRSDQASPERIDPARLRQVLLAPLSPVLSAVEDGGYRLFRLFARVPVSWLGVYAGAALVFLVAPLLVIVILSFSASPFVVFPPPGFSLQWWEKLYAAHDWHSAFLASVKLGVTAALCATLIGTMGAFWLVRTSLKIKRMLFLFALAPLIVPVIVIATSLYVFEARLRILGSFTGLVIGHTLLATPYVLIVMSSAIRNFDRTLERAAAIHGATPLQTLKMVTLPLLFPALVTAALMAFLASFDELLVTIFLIGRQTPTLPLKFWGDIKYQIDPMLSTASTLIVLMVVVAILATQYFHFRQARIRAGR</sequence>
<evidence type="ECO:0000256" key="8">
    <source>
        <dbReference type="RuleBase" id="RU363032"/>
    </source>
</evidence>
<name>A0ABU0YVJ7_9PROT</name>
<proteinExistence type="inferred from homology"/>
<dbReference type="PANTHER" id="PTHR42929">
    <property type="entry name" value="INNER MEMBRANE ABC TRANSPORTER PERMEASE PROTEIN YDCU-RELATED-RELATED"/>
    <property type="match status" value="1"/>
</dbReference>
<dbReference type="EMBL" id="JAUYVI010000007">
    <property type="protein sequence ID" value="MDQ7250663.1"/>
    <property type="molecule type" value="Genomic_DNA"/>
</dbReference>
<dbReference type="InterPro" id="IPR035906">
    <property type="entry name" value="MetI-like_sf"/>
</dbReference>
<feature type="transmembrane region" description="Helical" evidence="8">
    <location>
        <begin position="329"/>
        <end position="362"/>
    </location>
</feature>
<evidence type="ECO:0000256" key="5">
    <source>
        <dbReference type="ARBA" id="ARBA00022692"/>
    </source>
</evidence>
<dbReference type="InterPro" id="IPR000515">
    <property type="entry name" value="MetI-like"/>
</dbReference>
<dbReference type="CDD" id="cd06261">
    <property type="entry name" value="TM_PBP2"/>
    <property type="match status" value="2"/>
</dbReference>
<organism evidence="10 11">
    <name type="scientific">Dongia sedimenti</name>
    <dbReference type="NCBI Taxonomy" id="3064282"/>
    <lineage>
        <taxon>Bacteria</taxon>
        <taxon>Pseudomonadati</taxon>
        <taxon>Pseudomonadota</taxon>
        <taxon>Alphaproteobacteria</taxon>
        <taxon>Rhodospirillales</taxon>
        <taxon>Dongiaceae</taxon>
        <taxon>Dongia</taxon>
    </lineage>
</organism>
<keyword evidence="3 8" id="KW-0813">Transport</keyword>
<keyword evidence="5 8" id="KW-0812">Transmembrane</keyword>
<comment type="similarity">
    <text evidence="2">Belongs to the binding-protein-dependent transport system permease family. CysTW subfamily.</text>
</comment>